<evidence type="ECO:0000256" key="2">
    <source>
        <dbReference type="SAM" id="Phobius"/>
    </source>
</evidence>
<reference evidence="3 4" key="1">
    <citation type="submission" date="2020-03" db="EMBL/GenBank/DDBJ databases">
        <title>Dissostichus mawsoni Genome sequencing and assembly.</title>
        <authorList>
            <person name="Park H."/>
        </authorList>
    </citation>
    <scope>NUCLEOTIDE SEQUENCE [LARGE SCALE GENOMIC DNA]</scope>
    <source>
        <strain evidence="3">DM0001</strain>
        <tissue evidence="3">Muscle</tissue>
    </source>
</reference>
<dbReference type="OrthoDB" id="10609610at2759"/>
<protein>
    <submittedName>
        <fullName evidence="3">Uncharacterized protein</fullName>
    </submittedName>
</protein>
<evidence type="ECO:0000313" key="4">
    <source>
        <dbReference type="Proteomes" id="UP000518266"/>
    </source>
</evidence>
<evidence type="ECO:0000313" key="3">
    <source>
        <dbReference type="EMBL" id="KAF3845032.1"/>
    </source>
</evidence>
<dbReference type="EMBL" id="JAAKFY010000015">
    <property type="protein sequence ID" value="KAF3845032.1"/>
    <property type="molecule type" value="Genomic_DNA"/>
</dbReference>
<dbReference type="Proteomes" id="UP000518266">
    <property type="component" value="Unassembled WGS sequence"/>
</dbReference>
<name>A0A7J5Y6H7_DISMA</name>
<gene>
    <name evidence="3" type="ORF">F7725_008195</name>
</gene>
<keyword evidence="2" id="KW-0812">Transmembrane</keyword>
<comment type="caution">
    <text evidence="3">The sequence shown here is derived from an EMBL/GenBank/DDBJ whole genome shotgun (WGS) entry which is preliminary data.</text>
</comment>
<feature type="transmembrane region" description="Helical" evidence="2">
    <location>
        <begin position="138"/>
        <end position="155"/>
    </location>
</feature>
<organism evidence="3 4">
    <name type="scientific">Dissostichus mawsoni</name>
    <name type="common">Antarctic cod</name>
    <dbReference type="NCBI Taxonomy" id="36200"/>
    <lineage>
        <taxon>Eukaryota</taxon>
        <taxon>Metazoa</taxon>
        <taxon>Chordata</taxon>
        <taxon>Craniata</taxon>
        <taxon>Vertebrata</taxon>
        <taxon>Euteleostomi</taxon>
        <taxon>Actinopterygii</taxon>
        <taxon>Neopterygii</taxon>
        <taxon>Teleostei</taxon>
        <taxon>Neoteleostei</taxon>
        <taxon>Acanthomorphata</taxon>
        <taxon>Eupercaria</taxon>
        <taxon>Perciformes</taxon>
        <taxon>Notothenioidei</taxon>
        <taxon>Nototheniidae</taxon>
        <taxon>Dissostichus</taxon>
    </lineage>
</organism>
<feature type="region of interest" description="Disordered" evidence="1">
    <location>
        <begin position="1"/>
        <end position="41"/>
    </location>
</feature>
<dbReference type="AlphaFoldDB" id="A0A7J5Y6H7"/>
<keyword evidence="2" id="KW-1133">Transmembrane helix</keyword>
<evidence type="ECO:0000256" key="1">
    <source>
        <dbReference type="SAM" id="MobiDB-lite"/>
    </source>
</evidence>
<proteinExistence type="predicted"/>
<sequence>MIDQEQHNTKCRNKHSPLQVEAEVSDDDSTGEEGAAHAGEQVPVSPVGGAVRLRHMIGLLDHLTIYLKNRKLVLIPERAQVLAGLQDALNDGHCVRQRLHLLQGVENSHRLILQTGIALLPLDCTQTRTIEKAFWKSYLAALMSMVPFSFSSLSFS</sequence>
<keyword evidence="2" id="KW-0472">Membrane</keyword>
<accession>A0A7J5Y6H7</accession>
<keyword evidence="4" id="KW-1185">Reference proteome</keyword>